<evidence type="ECO:0000256" key="3">
    <source>
        <dbReference type="ARBA" id="ARBA00022692"/>
    </source>
</evidence>
<dbReference type="RefSeq" id="WP_075074168.1">
    <property type="nucleotide sequence ID" value="NZ_DF967972.1"/>
</dbReference>
<dbReference type="Pfam" id="PF02653">
    <property type="entry name" value="BPD_transp_2"/>
    <property type="match status" value="1"/>
</dbReference>
<dbReference type="Proteomes" id="UP000055060">
    <property type="component" value="Unassembled WGS sequence"/>
</dbReference>
<reference evidence="7" key="1">
    <citation type="submission" date="2015-07" db="EMBL/GenBank/DDBJ databases">
        <title>Draft Genome Sequences of Anaerolinea thermolimosa IMO-1, Bellilinea caldifistulae GOMI-1, Leptolinea tardivitalis YMTK-2, Levilinea saccharolytica KIBI-1,Longilinea arvoryzae KOME-1, Previously Described as Members of the Anaerolineaceae (Chloroflexi).</title>
        <authorList>
            <person name="Sekiguchi Y."/>
            <person name="Ohashi A."/>
            <person name="Matsuura N."/>
            <person name="Tourlousse M.D."/>
        </authorList>
    </citation>
    <scope>NUCLEOTIDE SEQUENCE [LARGE SCALE GENOMIC DNA]</scope>
    <source>
        <strain evidence="7">KOME-1</strain>
    </source>
</reference>
<keyword evidence="5 6" id="KW-0472">Membrane</keyword>
<dbReference type="STRING" id="360412.LARV_02736"/>
<dbReference type="PANTHER" id="PTHR43370">
    <property type="entry name" value="SUGAR ABC TRANSPORTER INTEGRAL MEMBRANE PROTEIN-RELATED"/>
    <property type="match status" value="1"/>
</dbReference>
<feature type="transmembrane region" description="Helical" evidence="6">
    <location>
        <begin position="198"/>
        <end position="215"/>
    </location>
</feature>
<dbReference type="AlphaFoldDB" id="A0A0S7BB37"/>
<keyword evidence="3 6" id="KW-0812">Transmembrane</keyword>
<feature type="transmembrane region" description="Helical" evidence="6">
    <location>
        <begin position="151"/>
        <end position="167"/>
    </location>
</feature>
<evidence type="ECO:0000313" key="7">
    <source>
        <dbReference type="EMBL" id="GAP14956.1"/>
    </source>
</evidence>
<dbReference type="GO" id="GO:0005886">
    <property type="term" value="C:plasma membrane"/>
    <property type="evidence" value="ECO:0007669"/>
    <property type="project" value="UniProtKB-SubCell"/>
</dbReference>
<keyword evidence="2" id="KW-1003">Cell membrane</keyword>
<feature type="transmembrane region" description="Helical" evidence="6">
    <location>
        <begin position="276"/>
        <end position="294"/>
    </location>
</feature>
<proteinExistence type="predicted"/>
<dbReference type="PANTHER" id="PTHR43370:SF2">
    <property type="entry name" value="ABC TRANSPORTER PERMEASE PROTEIN"/>
    <property type="match status" value="1"/>
</dbReference>
<sequence>MLNFIFSETFLVSSIAYALPIVFAALAALISNKAGTLNINVEGSMSVAALAGALASNSSQSWAIGLVCAILVGILMSLILAACSMGLKTDTILSGIALNTFASGLVVVILFAVLGVQGDSSSSPSRMIPTVNVPVLTNIPVVGKLIFGENLMVYIAILCVAILWLLIHKTKLGTHIKAVGYNPEAARSVGIHVNQTRIWSLVFCGIFAGLGGAFLSMVYLSYYSVGMVAGRGFIGLAAEAMGAGNPVSTALFAWLFGAVDYFAVGAQSVLNVPYELLNTLPYLMTLLALVIYSVKPGRKSQSQ</sequence>
<evidence type="ECO:0000256" key="6">
    <source>
        <dbReference type="SAM" id="Phobius"/>
    </source>
</evidence>
<evidence type="ECO:0000256" key="2">
    <source>
        <dbReference type="ARBA" id="ARBA00022475"/>
    </source>
</evidence>
<feature type="transmembrane region" description="Helical" evidence="6">
    <location>
        <begin position="62"/>
        <end position="84"/>
    </location>
</feature>
<dbReference type="CDD" id="cd06580">
    <property type="entry name" value="TM_PBP1_transp_TpRbsC_like"/>
    <property type="match status" value="1"/>
</dbReference>
<dbReference type="GO" id="GO:0022857">
    <property type="term" value="F:transmembrane transporter activity"/>
    <property type="evidence" value="ECO:0007669"/>
    <property type="project" value="InterPro"/>
</dbReference>
<gene>
    <name evidence="7" type="ORF">LARV_02736</name>
</gene>
<evidence type="ECO:0000256" key="1">
    <source>
        <dbReference type="ARBA" id="ARBA00004651"/>
    </source>
</evidence>
<keyword evidence="4 6" id="KW-1133">Transmembrane helix</keyword>
<accession>A0A0S7BB37</accession>
<comment type="subcellular location">
    <subcellularLocation>
        <location evidence="1">Cell membrane</location>
        <topology evidence="1">Multi-pass membrane protein</topology>
    </subcellularLocation>
</comment>
<keyword evidence="8" id="KW-1185">Reference proteome</keyword>
<organism evidence="7">
    <name type="scientific">Longilinea arvoryzae</name>
    <dbReference type="NCBI Taxonomy" id="360412"/>
    <lineage>
        <taxon>Bacteria</taxon>
        <taxon>Bacillati</taxon>
        <taxon>Chloroflexota</taxon>
        <taxon>Anaerolineae</taxon>
        <taxon>Anaerolineales</taxon>
        <taxon>Anaerolineaceae</taxon>
        <taxon>Longilinea</taxon>
    </lineage>
</organism>
<evidence type="ECO:0000313" key="8">
    <source>
        <dbReference type="Proteomes" id="UP000055060"/>
    </source>
</evidence>
<dbReference type="EMBL" id="DF967972">
    <property type="protein sequence ID" value="GAP14956.1"/>
    <property type="molecule type" value="Genomic_DNA"/>
</dbReference>
<feature type="transmembrane region" description="Helical" evidence="6">
    <location>
        <begin position="96"/>
        <end position="116"/>
    </location>
</feature>
<protein>
    <submittedName>
        <fullName evidence="7">Uncharacterized ABC-type transport system, permease component</fullName>
    </submittedName>
</protein>
<dbReference type="OrthoDB" id="9792579at2"/>
<evidence type="ECO:0000256" key="4">
    <source>
        <dbReference type="ARBA" id="ARBA00022989"/>
    </source>
</evidence>
<evidence type="ECO:0000256" key="5">
    <source>
        <dbReference type="ARBA" id="ARBA00023136"/>
    </source>
</evidence>
<name>A0A0S7BB37_9CHLR</name>
<feature type="transmembrane region" description="Helical" evidence="6">
    <location>
        <begin position="12"/>
        <end position="30"/>
    </location>
</feature>
<dbReference type="InterPro" id="IPR001851">
    <property type="entry name" value="ABC_transp_permease"/>
</dbReference>